<dbReference type="PANTHER" id="PTHR43586:SF24">
    <property type="entry name" value="BLR4730 PROTEIN"/>
    <property type="match status" value="1"/>
</dbReference>
<protein>
    <submittedName>
        <fullName evidence="3">Aminotransferase class V-fold PLP-dependent enzyme</fullName>
    </submittedName>
</protein>
<dbReference type="Pfam" id="PF00266">
    <property type="entry name" value="Aminotran_5"/>
    <property type="match status" value="1"/>
</dbReference>
<comment type="caution">
    <text evidence="3">The sequence shown here is derived from an EMBL/GenBank/DDBJ whole genome shotgun (WGS) entry which is preliminary data.</text>
</comment>
<dbReference type="Gene3D" id="3.90.1150.10">
    <property type="entry name" value="Aspartate Aminotransferase, domain 1"/>
    <property type="match status" value="1"/>
</dbReference>
<sequence length="417" mass="46703">MSSDQKIILPAGSSFSVEEVQKFRNETKGCSRVVHLNNAGAGLMPDIVTQAQLDHIALEAEIGGYEASALQADAVKEFYTQTALLLNCSPRNIAFTASATDAYTRALSSIPFESGDVILTDKDDFVSNQIQFLSLQKRLGVKVVHINNSPGGGVDLQDLGEKLKKYHPRLLAITHIPTNSGLVQPVDEIAEIFSNYLKESNHTTWYILDACQSAGQMKLDVQKLRCHFLSMTCRKFLRGPRGTGALYISDEALDAGLEPMFIDMRGATWTEHNTYKQQPDAIRYEDWEFAYSTVIGTKAAIEYCRNIGEERIEQQVRLLSQILRQKLQEIETDRIRVLDRGPALGGLVTFTVKNGNPQTIVSELLKRKINVVPSYREFGIFDFDEKGVSWAVRASPHYYNTLDELDVFVDSLSEIIR</sequence>
<evidence type="ECO:0000313" key="3">
    <source>
        <dbReference type="EMBL" id="MTI28264.1"/>
    </source>
</evidence>
<feature type="domain" description="Aminotransferase class V" evidence="2">
    <location>
        <begin position="37"/>
        <end position="408"/>
    </location>
</feature>
<dbReference type="InterPro" id="IPR000192">
    <property type="entry name" value="Aminotrans_V_dom"/>
</dbReference>
<proteinExistence type="predicted"/>
<evidence type="ECO:0000256" key="1">
    <source>
        <dbReference type="ARBA" id="ARBA00022898"/>
    </source>
</evidence>
<gene>
    <name evidence="3" type="ORF">E1163_25130</name>
</gene>
<dbReference type="SUPFAM" id="SSF53383">
    <property type="entry name" value="PLP-dependent transferases"/>
    <property type="match status" value="1"/>
</dbReference>
<keyword evidence="4" id="KW-1185">Reference proteome</keyword>
<dbReference type="Gene3D" id="3.40.640.10">
    <property type="entry name" value="Type I PLP-dependent aspartate aminotransferase-like (Major domain)"/>
    <property type="match status" value="1"/>
</dbReference>
<dbReference type="Proteomes" id="UP000798808">
    <property type="component" value="Unassembled WGS sequence"/>
</dbReference>
<keyword evidence="3" id="KW-0808">Transferase</keyword>
<dbReference type="RefSeq" id="WP_155175625.1">
    <property type="nucleotide sequence ID" value="NZ_BAAAFL010000012.1"/>
</dbReference>
<organism evidence="3 4">
    <name type="scientific">Fulvivirga kasyanovii</name>
    <dbReference type="NCBI Taxonomy" id="396812"/>
    <lineage>
        <taxon>Bacteria</taxon>
        <taxon>Pseudomonadati</taxon>
        <taxon>Bacteroidota</taxon>
        <taxon>Cytophagia</taxon>
        <taxon>Cytophagales</taxon>
        <taxon>Fulvivirgaceae</taxon>
        <taxon>Fulvivirga</taxon>
    </lineage>
</organism>
<evidence type="ECO:0000259" key="2">
    <source>
        <dbReference type="Pfam" id="PF00266"/>
    </source>
</evidence>
<name>A0ABW9RYB2_9BACT</name>
<evidence type="ECO:0000313" key="4">
    <source>
        <dbReference type="Proteomes" id="UP000798808"/>
    </source>
</evidence>
<dbReference type="InterPro" id="IPR015421">
    <property type="entry name" value="PyrdxlP-dep_Trfase_major"/>
</dbReference>
<accession>A0ABW9RYB2</accession>
<dbReference type="GO" id="GO:0008483">
    <property type="term" value="F:transaminase activity"/>
    <property type="evidence" value="ECO:0007669"/>
    <property type="project" value="UniProtKB-KW"/>
</dbReference>
<reference evidence="3 4" key="1">
    <citation type="submission" date="2019-02" db="EMBL/GenBank/DDBJ databases">
        <authorList>
            <person name="Goldberg S.R."/>
            <person name="Haltli B.A."/>
            <person name="Correa H."/>
            <person name="Russell K.G."/>
        </authorList>
    </citation>
    <scope>NUCLEOTIDE SEQUENCE [LARGE SCALE GENOMIC DNA]</scope>
    <source>
        <strain evidence="3 4">JCM 16186</strain>
    </source>
</reference>
<dbReference type="PANTHER" id="PTHR43586">
    <property type="entry name" value="CYSTEINE DESULFURASE"/>
    <property type="match status" value="1"/>
</dbReference>
<dbReference type="EMBL" id="SMLW01000658">
    <property type="protein sequence ID" value="MTI28264.1"/>
    <property type="molecule type" value="Genomic_DNA"/>
</dbReference>
<keyword evidence="3" id="KW-0032">Aminotransferase</keyword>
<keyword evidence="1" id="KW-0663">Pyridoxal phosphate</keyword>
<dbReference type="InterPro" id="IPR015422">
    <property type="entry name" value="PyrdxlP-dep_Trfase_small"/>
</dbReference>
<dbReference type="InterPro" id="IPR015424">
    <property type="entry name" value="PyrdxlP-dep_Trfase"/>
</dbReference>